<proteinExistence type="predicted"/>
<dbReference type="EMBL" id="LAZR01008261">
    <property type="protein sequence ID" value="KKM79946.1"/>
    <property type="molecule type" value="Genomic_DNA"/>
</dbReference>
<accession>A0A0F9KYW7</accession>
<reference evidence="1" key="1">
    <citation type="journal article" date="2015" name="Nature">
        <title>Complex archaea that bridge the gap between prokaryotes and eukaryotes.</title>
        <authorList>
            <person name="Spang A."/>
            <person name="Saw J.H."/>
            <person name="Jorgensen S.L."/>
            <person name="Zaremba-Niedzwiedzka K."/>
            <person name="Martijn J."/>
            <person name="Lind A.E."/>
            <person name="van Eijk R."/>
            <person name="Schleper C."/>
            <person name="Guy L."/>
            <person name="Ettema T.J."/>
        </authorList>
    </citation>
    <scope>NUCLEOTIDE SEQUENCE</scope>
</reference>
<name>A0A0F9KYW7_9ZZZZ</name>
<evidence type="ECO:0008006" key="2">
    <source>
        <dbReference type="Google" id="ProtNLM"/>
    </source>
</evidence>
<sequence>MLNISGLKLPMIGAHLVGGTVYFVDSSNAKSSSGNTGKHPDKAMSTIAQAEAKCTASKGDYIVALPGHAESVTSTIVLNTAGITLLGIGNGTNRPNLTQATTGNDNVMEIAADNITVENILFTGSTTGTNERFIDIQAIDYCTIRGCRFVQNTKNLDAISVAGPSVDYLIIEDCEFIGIAAGADNGILFENITNSTSNLNPIIRRCHFNYTGSAGADDACINVSHSSGATVGMLIQDCTFLGVANGDAAVNQKGMAATRCTGLLDNLRVLAADATDAFVVSDLMGYINVYAVEAASRPAGAALGSGMAPLLTSAF</sequence>
<protein>
    <recommendedName>
        <fullName evidence="2">Right handed beta helix domain-containing protein</fullName>
    </recommendedName>
</protein>
<gene>
    <name evidence="1" type="ORF">LCGC14_1344780</name>
</gene>
<evidence type="ECO:0000313" key="1">
    <source>
        <dbReference type="EMBL" id="KKM79946.1"/>
    </source>
</evidence>
<dbReference type="Gene3D" id="2.160.20.10">
    <property type="entry name" value="Single-stranded right-handed beta-helix, Pectin lyase-like"/>
    <property type="match status" value="1"/>
</dbReference>
<organism evidence="1">
    <name type="scientific">marine sediment metagenome</name>
    <dbReference type="NCBI Taxonomy" id="412755"/>
    <lineage>
        <taxon>unclassified sequences</taxon>
        <taxon>metagenomes</taxon>
        <taxon>ecological metagenomes</taxon>
    </lineage>
</organism>
<dbReference type="InterPro" id="IPR011050">
    <property type="entry name" value="Pectin_lyase_fold/virulence"/>
</dbReference>
<comment type="caution">
    <text evidence="1">The sequence shown here is derived from an EMBL/GenBank/DDBJ whole genome shotgun (WGS) entry which is preliminary data.</text>
</comment>
<dbReference type="AlphaFoldDB" id="A0A0F9KYW7"/>
<dbReference type="SUPFAM" id="SSF51126">
    <property type="entry name" value="Pectin lyase-like"/>
    <property type="match status" value="1"/>
</dbReference>
<dbReference type="InterPro" id="IPR012334">
    <property type="entry name" value="Pectin_lyas_fold"/>
</dbReference>